<dbReference type="EMBL" id="KQ965731">
    <property type="protein sequence ID" value="KXS22475.1"/>
    <property type="molecule type" value="Genomic_DNA"/>
</dbReference>
<evidence type="ECO:0000313" key="2">
    <source>
        <dbReference type="Proteomes" id="UP000070544"/>
    </source>
</evidence>
<dbReference type="STRING" id="1344416.A0A139B172"/>
<dbReference type="AlphaFoldDB" id="A0A139B172"/>
<name>A0A139B172_GONPJ</name>
<proteinExistence type="predicted"/>
<sequence>MWPDMTDMSFERSQFFLVKYVPDPHDPANGGGLKALSKHFDKCTITLNLCLALNPSPSSFRGSLLSFFSHAEHTHPFLTYSHTPGHALFHLGGLWHAVTPVEVGERWGIIAFLR</sequence>
<accession>A0A139B172</accession>
<dbReference type="Proteomes" id="UP000070544">
    <property type="component" value="Unassembled WGS sequence"/>
</dbReference>
<organism evidence="1 2">
    <name type="scientific">Gonapodya prolifera (strain JEL478)</name>
    <name type="common">Monoblepharis prolifera</name>
    <dbReference type="NCBI Taxonomy" id="1344416"/>
    <lineage>
        <taxon>Eukaryota</taxon>
        <taxon>Fungi</taxon>
        <taxon>Fungi incertae sedis</taxon>
        <taxon>Chytridiomycota</taxon>
        <taxon>Chytridiomycota incertae sedis</taxon>
        <taxon>Monoblepharidomycetes</taxon>
        <taxon>Monoblepharidales</taxon>
        <taxon>Gonapodyaceae</taxon>
        <taxon>Gonapodya</taxon>
    </lineage>
</organism>
<keyword evidence="2" id="KW-1185">Reference proteome</keyword>
<dbReference type="OrthoDB" id="1736837at2759"/>
<dbReference type="Gene3D" id="2.60.120.620">
    <property type="entry name" value="q2cbj1_9rhob like domain"/>
    <property type="match status" value="1"/>
</dbReference>
<reference evidence="1 2" key="1">
    <citation type="journal article" date="2015" name="Genome Biol. Evol.">
        <title>Phylogenomic analyses indicate that early fungi evolved digesting cell walls of algal ancestors of land plants.</title>
        <authorList>
            <person name="Chang Y."/>
            <person name="Wang S."/>
            <person name="Sekimoto S."/>
            <person name="Aerts A.L."/>
            <person name="Choi C."/>
            <person name="Clum A."/>
            <person name="LaButti K.M."/>
            <person name="Lindquist E.A."/>
            <person name="Yee Ngan C."/>
            <person name="Ohm R.A."/>
            <person name="Salamov A.A."/>
            <person name="Grigoriev I.V."/>
            <person name="Spatafora J.W."/>
            <person name="Berbee M.L."/>
        </authorList>
    </citation>
    <scope>NUCLEOTIDE SEQUENCE [LARGE SCALE GENOMIC DNA]</scope>
    <source>
        <strain evidence="1 2">JEL478</strain>
    </source>
</reference>
<evidence type="ECO:0008006" key="3">
    <source>
        <dbReference type="Google" id="ProtNLM"/>
    </source>
</evidence>
<evidence type="ECO:0000313" key="1">
    <source>
        <dbReference type="EMBL" id="KXS22475.1"/>
    </source>
</evidence>
<protein>
    <recommendedName>
        <fullName evidence="3">Prolyl 4-hydroxylase alpha subunit Fe(2+) 2OG dioxygenase domain-containing protein</fullName>
    </recommendedName>
</protein>
<gene>
    <name evidence="1" type="ORF">M427DRAFT_65426</name>
</gene>